<protein>
    <submittedName>
        <fullName evidence="1">Uncharacterized protein</fullName>
    </submittedName>
</protein>
<name>A0AAD5UAP5_9FUNG</name>
<sequence length="99" mass="11031">MKLHRLAIRAARLYEKNNTFDPTLCVDIPQITGITVDEKCAGLKSKVIAKHGRRKDNDQSTTAKLLSNMITANQEAVIGLTGEDPIKVLKGNLPWVRNY</sequence>
<keyword evidence="2" id="KW-1185">Reference proteome</keyword>
<gene>
    <name evidence="1" type="ORF">HK103_001129</name>
</gene>
<comment type="caution">
    <text evidence="1">The sequence shown here is derived from an EMBL/GenBank/DDBJ whole genome shotgun (WGS) entry which is preliminary data.</text>
</comment>
<proteinExistence type="predicted"/>
<reference evidence="1" key="1">
    <citation type="submission" date="2020-05" db="EMBL/GenBank/DDBJ databases">
        <title>Phylogenomic resolution of chytrid fungi.</title>
        <authorList>
            <person name="Stajich J.E."/>
            <person name="Amses K."/>
            <person name="Simmons R."/>
            <person name="Seto K."/>
            <person name="Myers J."/>
            <person name="Bonds A."/>
            <person name="Quandt C.A."/>
            <person name="Barry K."/>
            <person name="Liu P."/>
            <person name="Grigoriev I."/>
            <person name="Longcore J.E."/>
            <person name="James T.Y."/>
        </authorList>
    </citation>
    <scope>NUCLEOTIDE SEQUENCE</scope>
    <source>
        <strain evidence="1">PLAUS21</strain>
    </source>
</reference>
<dbReference type="EMBL" id="JADGKB010000128">
    <property type="protein sequence ID" value="KAJ3252835.1"/>
    <property type="molecule type" value="Genomic_DNA"/>
</dbReference>
<dbReference type="Proteomes" id="UP001210925">
    <property type="component" value="Unassembled WGS sequence"/>
</dbReference>
<accession>A0AAD5UAP5</accession>
<organism evidence="1 2">
    <name type="scientific">Boothiomyces macroporosus</name>
    <dbReference type="NCBI Taxonomy" id="261099"/>
    <lineage>
        <taxon>Eukaryota</taxon>
        <taxon>Fungi</taxon>
        <taxon>Fungi incertae sedis</taxon>
        <taxon>Chytridiomycota</taxon>
        <taxon>Chytridiomycota incertae sedis</taxon>
        <taxon>Chytridiomycetes</taxon>
        <taxon>Rhizophydiales</taxon>
        <taxon>Terramycetaceae</taxon>
        <taxon>Boothiomyces</taxon>
    </lineage>
</organism>
<dbReference type="AlphaFoldDB" id="A0AAD5UAP5"/>
<evidence type="ECO:0000313" key="2">
    <source>
        <dbReference type="Proteomes" id="UP001210925"/>
    </source>
</evidence>
<evidence type="ECO:0000313" key="1">
    <source>
        <dbReference type="EMBL" id="KAJ3252835.1"/>
    </source>
</evidence>